<dbReference type="AlphaFoldDB" id="A0A9Q1BDP6"/>
<evidence type="ECO:0000313" key="3">
    <source>
        <dbReference type="Proteomes" id="UP001152320"/>
    </source>
</evidence>
<comment type="caution">
    <text evidence="2">The sequence shown here is derived from an EMBL/GenBank/DDBJ whole genome shotgun (WGS) entry which is preliminary data.</text>
</comment>
<reference evidence="2" key="1">
    <citation type="submission" date="2021-10" db="EMBL/GenBank/DDBJ databases">
        <title>Tropical sea cucumber genome reveals ecological adaptation and Cuvierian tubules defense mechanism.</title>
        <authorList>
            <person name="Chen T."/>
        </authorList>
    </citation>
    <scope>NUCLEOTIDE SEQUENCE</scope>
    <source>
        <strain evidence="2">Nanhai2018</strain>
        <tissue evidence="2">Muscle</tissue>
    </source>
</reference>
<dbReference type="EMBL" id="JAIZAY010000021">
    <property type="protein sequence ID" value="KAJ8021603.1"/>
    <property type="molecule type" value="Genomic_DNA"/>
</dbReference>
<name>A0A9Q1BDP6_HOLLE</name>
<evidence type="ECO:0000256" key="1">
    <source>
        <dbReference type="SAM" id="MobiDB-lite"/>
    </source>
</evidence>
<evidence type="ECO:0000313" key="2">
    <source>
        <dbReference type="EMBL" id="KAJ8021603.1"/>
    </source>
</evidence>
<feature type="region of interest" description="Disordered" evidence="1">
    <location>
        <begin position="1"/>
        <end position="20"/>
    </location>
</feature>
<keyword evidence="3" id="KW-1185">Reference proteome</keyword>
<accession>A0A9Q1BDP6</accession>
<dbReference type="Proteomes" id="UP001152320">
    <property type="component" value="Chromosome 21"/>
</dbReference>
<sequence>MGCLCSTQKASETQRSNVVSESRLVTNGRGSLTGSTVSTFDYPDERTLFAQLLCFPNHRIGLNKEYAL</sequence>
<gene>
    <name evidence="2" type="ORF">HOLleu_38853</name>
</gene>
<organism evidence="2 3">
    <name type="scientific">Holothuria leucospilota</name>
    <name type="common">Black long sea cucumber</name>
    <name type="synonym">Mertensiothuria leucospilota</name>
    <dbReference type="NCBI Taxonomy" id="206669"/>
    <lineage>
        <taxon>Eukaryota</taxon>
        <taxon>Metazoa</taxon>
        <taxon>Echinodermata</taxon>
        <taxon>Eleutherozoa</taxon>
        <taxon>Echinozoa</taxon>
        <taxon>Holothuroidea</taxon>
        <taxon>Aspidochirotacea</taxon>
        <taxon>Aspidochirotida</taxon>
        <taxon>Holothuriidae</taxon>
        <taxon>Holothuria</taxon>
    </lineage>
</organism>
<proteinExistence type="predicted"/>
<protein>
    <submittedName>
        <fullName evidence="2">Uncharacterized protein</fullName>
    </submittedName>
</protein>